<dbReference type="PANTHER" id="PTHR11603:SF147">
    <property type="entry name" value="MEMBRANE PROTEIN"/>
    <property type="match status" value="1"/>
</dbReference>
<dbReference type="EMBL" id="BARU01035543">
    <property type="protein sequence ID" value="GAH81751.1"/>
    <property type="molecule type" value="Genomic_DNA"/>
</dbReference>
<name>X1IH49_9ZZZZ</name>
<dbReference type="CDD" id="cd09877">
    <property type="entry name" value="PIN_YacL-like"/>
    <property type="match status" value="1"/>
</dbReference>
<dbReference type="PANTHER" id="PTHR11603">
    <property type="entry name" value="AAA FAMILY ATPASE"/>
    <property type="match status" value="1"/>
</dbReference>
<dbReference type="GO" id="GO:0016787">
    <property type="term" value="F:hydrolase activity"/>
    <property type="evidence" value="ECO:0007669"/>
    <property type="project" value="UniProtKB-KW"/>
</dbReference>
<keyword evidence="5" id="KW-0812">Transmembrane</keyword>
<protein>
    <recommendedName>
        <fullName evidence="6">TRAM domain-containing protein</fullName>
    </recommendedName>
</protein>
<accession>X1IH49</accession>
<evidence type="ECO:0000256" key="1">
    <source>
        <dbReference type="ARBA" id="ARBA00001946"/>
    </source>
</evidence>
<comment type="cofactor">
    <cofactor evidence="1">
        <name>Mg(2+)</name>
        <dbReference type="ChEBI" id="CHEBI:18420"/>
    </cofactor>
</comment>
<dbReference type="Gene3D" id="3.40.50.1010">
    <property type="entry name" value="5'-nuclease"/>
    <property type="match status" value="1"/>
</dbReference>
<keyword evidence="3" id="KW-0378">Hydrolase</keyword>
<dbReference type="SUPFAM" id="SSF88723">
    <property type="entry name" value="PIN domain-like"/>
    <property type="match status" value="1"/>
</dbReference>
<keyword evidence="5" id="KW-1133">Transmembrane helix</keyword>
<dbReference type="SMART" id="SM00670">
    <property type="entry name" value="PINc"/>
    <property type="match status" value="1"/>
</dbReference>
<evidence type="ECO:0000256" key="2">
    <source>
        <dbReference type="ARBA" id="ARBA00022722"/>
    </source>
</evidence>
<organism evidence="7">
    <name type="scientific">marine sediment metagenome</name>
    <dbReference type="NCBI Taxonomy" id="412755"/>
    <lineage>
        <taxon>unclassified sequences</taxon>
        <taxon>metagenomes</taxon>
        <taxon>ecological metagenomes</taxon>
    </lineage>
</organism>
<sequence length="254" mass="28399">SAQAKAQYTRARKDYARAKAEYDHQMEDYNSYIAHLRTIQLVRLLLGAGAVFLCVSFVLQTKDVFRFVIPYVEFAKQTKGPRPLLLDTSVIIDGRIADIVDTQILESEMLVPRFILTELQAIADSDDKLKRNRGRRGLDILRQLQNSNKADIRILDANIPDVNDNREVDAKLVALAQHLDGRVVTNDYNLNKIAQLRGVGVVNINDLANALKPVVLPGETMTVKIIKPGEEPGQGVGYLEDGTMIVAEQSRDFI</sequence>
<dbReference type="Pfam" id="PF01850">
    <property type="entry name" value="PIN"/>
    <property type="match status" value="1"/>
</dbReference>
<dbReference type="InterPro" id="IPR029060">
    <property type="entry name" value="PIN-like_dom_sf"/>
</dbReference>
<dbReference type="GO" id="GO:0004518">
    <property type="term" value="F:nuclease activity"/>
    <property type="evidence" value="ECO:0007669"/>
    <property type="project" value="UniProtKB-KW"/>
</dbReference>
<dbReference type="PROSITE" id="PS50926">
    <property type="entry name" value="TRAM"/>
    <property type="match status" value="1"/>
</dbReference>
<dbReference type="InterPro" id="IPR002716">
    <property type="entry name" value="PIN_dom"/>
</dbReference>
<keyword evidence="2" id="KW-0540">Nuclease</keyword>
<keyword evidence="5" id="KW-0472">Membrane</keyword>
<evidence type="ECO:0000313" key="7">
    <source>
        <dbReference type="EMBL" id="GAH81751.1"/>
    </source>
</evidence>
<feature type="non-terminal residue" evidence="7">
    <location>
        <position position="1"/>
    </location>
</feature>
<proteinExistence type="predicted"/>
<evidence type="ECO:0000256" key="5">
    <source>
        <dbReference type="SAM" id="Phobius"/>
    </source>
</evidence>
<reference evidence="7" key="1">
    <citation type="journal article" date="2014" name="Front. Microbiol.">
        <title>High frequency of phylogenetically diverse reductive dehalogenase-homologous genes in deep subseafloor sedimentary metagenomes.</title>
        <authorList>
            <person name="Kawai M."/>
            <person name="Futagami T."/>
            <person name="Toyoda A."/>
            <person name="Takaki Y."/>
            <person name="Nishi S."/>
            <person name="Hori S."/>
            <person name="Arai W."/>
            <person name="Tsubouchi T."/>
            <person name="Morono Y."/>
            <person name="Uchiyama I."/>
            <person name="Ito T."/>
            <person name="Fujiyama A."/>
            <person name="Inagaki F."/>
            <person name="Takami H."/>
        </authorList>
    </citation>
    <scope>NUCLEOTIDE SEQUENCE</scope>
    <source>
        <strain evidence="7">Expedition CK06-06</strain>
    </source>
</reference>
<feature type="non-terminal residue" evidence="7">
    <location>
        <position position="254"/>
    </location>
</feature>
<dbReference type="InterPro" id="IPR002792">
    <property type="entry name" value="TRAM_dom"/>
</dbReference>
<evidence type="ECO:0000259" key="6">
    <source>
        <dbReference type="PROSITE" id="PS50926"/>
    </source>
</evidence>
<comment type="caution">
    <text evidence="7">The sequence shown here is derived from an EMBL/GenBank/DDBJ whole genome shotgun (WGS) entry which is preliminary data.</text>
</comment>
<dbReference type="InterPro" id="IPR052041">
    <property type="entry name" value="Nucleic_acid_metab_PIN/TRAM"/>
</dbReference>
<evidence type="ECO:0000256" key="3">
    <source>
        <dbReference type="ARBA" id="ARBA00022801"/>
    </source>
</evidence>
<feature type="domain" description="TRAM" evidence="6">
    <location>
        <begin position="214"/>
        <end position="254"/>
    </location>
</feature>
<evidence type="ECO:0000256" key="4">
    <source>
        <dbReference type="ARBA" id="ARBA00022842"/>
    </source>
</evidence>
<gene>
    <name evidence="7" type="ORF">S03H2_55618</name>
</gene>
<keyword evidence="4" id="KW-0460">Magnesium</keyword>
<feature type="transmembrane region" description="Helical" evidence="5">
    <location>
        <begin position="41"/>
        <end position="59"/>
    </location>
</feature>
<dbReference type="AlphaFoldDB" id="X1IH49"/>